<evidence type="ECO:0000313" key="2">
    <source>
        <dbReference type="EMBL" id="SFY29187.1"/>
    </source>
</evidence>
<accession>A0A1K2E1H8</accession>
<evidence type="ECO:0000256" key="1">
    <source>
        <dbReference type="SAM" id="MobiDB-lite"/>
    </source>
</evidence>
<name>A0A1K2E1H8_STRAR</name>
<protein>
    <submittedName>
        <fullName evidence="2">Uncharacterized protein</fullName>
    </submittedName>
</protein>
<feature type="region of interest" description="Disordered" evidence="1">
    <location>
        <begin position="188"/>
        <end position="255"/>
    </location>
</feature>
<sequence>MLPPVDTSEIILQISKLSHDANNSGFSRLLVVKSAEAAANPELRSIGLAFSTDGLSVTTDGDGNLAAIDPAGQKVFIAPAPRMWDSSTTATPTTARSATPSDGGPAPNGEFEPGHGARESVVPIQVADDQISLSPDQSLLTGEETKYPVYIDPAVTGAREAWTIFNGAGWDGATTPTARMGYREHDQRAGPLHVPHGHRPQVSPVAGSSSTPTVRVPRRPSSRPASPTARTAGRNRREKPVSTARSSSAMVASTM</sequence>
<reference evidence="2 3" key="1">
    <citation type="submission" date="2016-11" db="EMBL/GenBank/DDBJ databases">
        <authorList>
            <person name="Jaros S."/>
            <person name="Januszkiewicz K."/>
            <person name="Wedrychowicz H."/>
        </authorList>
    </citation>
    <scope>NUCLEOTIDE SEQUENCE [LARGE SCALE GENOMIC DNA]</scope>
    <source>
        <strain evidence="2 3">OK807</strain>
    </source>
</reference>
<dbReference type="AlphaFoldDB" id="A0A1K2E1H8"/>
<feature type="compositionally biased region" description="Polar residues" evidence="1">
    <location>
        <begin position="243"/>
        <end position="255"/>
    </location>
</feature>
<dbReference type="STRING" id="1893.SAMN02787144_1016135"/>
<evidence type="ECO:0000313" key="3">
    <source>
        <dbReference type="Proteomes" id="UP000181909"/>
    </source>
</evidence>
<dbReference type="EMBL" id="FPJO01000016">
    <property type="protein sequence ID" value="SFY29187.1"/>
    <property type="molecule type" value="Genomic_DNA"/>
</dbReference>
<dbReference type="Proteomes" id="UP000181909">
    <property type="component" value="Unassembled WGS sequence"/>
</dbReference>
<organism evidence="2 3">
    <name type="scientific">Streptomyces atratus</name>
    <dbReference type="NCBI Taxonomy" id="1893"/>
    <lineage>
        <taxon>Bacteria</taxon>
        <taxon>Bacillati</taxon>
        <taxon>Actinomycetota</taxon>
        <taxon>Actinomycetes</taxon>
        <taxon>Kitasatosporales</taxon>
        <taxon>Streptomycetaceae</taxon>
        <taxon>Streptomyces</taxon>
    </lineage>
</organism>
<gene>
    <name evidence="2" type="ORF">SAMN02787144_1016135</name>
</gene>
<proteinExistence type="predicted"/>
<feature type="compositionally biased region" description="Low complexity" evidence="1">
    <location>
        <begin position="222"/>
        <end position="232"/>
    </location>
</feature>
<feature type="region of interest" description="Disordered" evidence="1">
    <location>
        <begin position="83"/>
        <end position="116"/>
    </location>
</feature>
<feature type="compositionally biased region" description="Low complexity" evidence="1">
    <location>
        <begin position="86"/>
        <end position="101"/>
    </location>
</feature>